<keyword evidence="8" id="KW-0283">Flagellar rotation</keyword>
<evidence type="ECO:0000259" key="15">
    <source>
        <dbReference type="Pfam" id="PF20560"/>
    </source>
</evidence>
<dbReference type="PROSITE" id="PS01307">
    <property type="entry name" value="MOTA"/>
    <property type="match status" value="1"/>
</dbReference>
<dbReference type="AlphaFoldDB" id="A0AB39UZR0"/>
<feature type="domain" description="Motility protein A N-terminal" evidence="15">
    <location>
        <begin position="4"/>
        <end position="93"/>
    </location>
</feature>
<dbReference type="InterPro" id="IPR002898">
    <property type="entry name" value="MotA_ExbB_proton_chnl"/>
</dbReference>
<keyword evidence="5" id="KW-0145">Chemotaxis</keyword>
<evidence type="ECO:0000256" key="7">
    <source>
        <dbReference type="ARBA" id="ARBA00022692"/>
    </source>
</evidence>
<dbReference type="Pfam" id="PF01618">
    <property type="entry name" value="MotA_ExbB"/>
    <property type="match status" value="1"/>
</dbReference>
<comment type="similarity">
    <text evidence="2">Belongs to the MotA family.</text>
</comment>
<keyword evidence="16" id="KW-0282">Flagellum</keyword>
<evidence type="ECO:0000256" key="13">
    <source>
        <dbReference type="SAM" id="Phobius"/>
    </source>
</evidence>
<keyword evidence="9" id="KW-0375">Hydrogen ion transport</keyword>
<evidence type="ECO:0000256" key="4">
    <source>
        <dbReference type="ARBA" id="ARBA00022475"/>
    </source>
</evidence>
<keyword evidence="10 13" id="KW-1133">Transmembrane helix</keyword>
<dbReference type="InterPro" id="IPR022522">
    <property type="entry name" value="Flagellar_motor_stator_MotA"/>
</dbReference>
<evidence type="ECO:0000256" key="5">
    <source>
        <dbReference type="ARBA" id="ARBA00022500"/>
    </source>
</evidence>
<keyword evidence="12 13" id="KW-0472">Membrane</keyword>
<dbReference type="InterPro" id="IPR047055">
    <property type="entry name" value="MotA-like"/>
</dbReference>
<dbReference type="GO" id="GO:0071978">
    <property type="term" value="P:bacterial-type flagellum-dependent swarming motility"/>
    <property type="evidence" value="ECO:0007669"/>
    <property type="project" value="InterPro"/>
</dbReference>
<feature type="transmembrane region" description="Helical" evidence="13">
    <location>
        <begin position="32"/>
        <end position="58"/>
    </location>
</feature>
<keyword evidence="4" id="KW-1003">Cell membrane</keyword>
<evidence type="ECO:0000256" key="12">
    <source>
        <dbReference type="ARBA" id="ARBA00023136"/>
    </source>
</evidence>
<evidence type="ECO:0000256" key="6">
    <source>
        <dbReference type="ARBA" id="ARBA00022519"/>
    </source>
</evidence>
<dbReference type="RefSeq" id="WP_369602720.1">
    <property type="nucleotide sequence ID" value="NZ_CP154858.1"/>
</dbReference>
<dbReference type="GO" id="GO:1902600">
    <property type="term" value="P:proton transmembrane transport"/>
    <property type="evidence" value="ECO:0007669"/>
    <property type="project" value="UniProtKB-KW"/>
</dbReference>
<dbReference type="InterPro" id="IPR046786">
    <property type="entry name" value="MotA_N"/>
</dbReference>
<name>A0AB39UZR0_9GAMM</name>
<dbReference type="GO" id="GO:0006935">
    <property type="term" value="P:chemotaxis"/>
    <property type="evidence" value="ECO:0007669"/>
    <property type="project" value="UniProtKB-KW"/>
</dbReference>
<proteinExistence type="inferred from homology"/>
<protein>
    <submittedName>
        <fullName evidence="16">Flagellar motor stator protein MotA</fullName>
    </submittedName>
</protein>
<dbReference type="KEGG" id="tcd:AAIA72_07165"/>
<evidence type="ECO:0000256" key="9">
    <source>
        <dbReference type="ARBA" id="ARBA00022781"/>
    </source>
</evidence>
<sequence>MLVILGAIVVAASVLGGYVLSKGQLAALWQPFELLIIGGAAFGAFLIANPFSTIKAVFASIPRMLMGSRFDKLFYMDLLSLLYDLFEKARRQGIMAIEQDIDEPENSDIFLAYPAVMRAQPVIEFITDYLRIVSAGNMAPHELEGLMDQEIETRLHELEKPAEAVNKVADAMPGFGIVAAVLGIVITMNYMGGPPEELGLHVAAALVGTFFGILAAYGFVGPASLALMNLAHQEIRAYECVKAAILASLSGLAPQLAVEFGRKVLESDKRPSFLELNEYVRSH</sequence>
<keyword evidence="11" id="KW-0406">Ion transport</keyword>
<evidence type="ECO:0000256" key="11">
    <source>
        <dbReference type="ARBA" id="ARBA00023065"/>
    </source>
</evidence>
<keyword evidence="7 13" id="KW-0812">Transmembrane</keyword>
<evidence type="ECO:0000256" key="10">
    <source>
        <dbReference type="ARBA" id="ARBA00022989"/>
    </source>
</evidence>
<dbReference type="EMBL" id="CP154858">
    <property type="protein sequence ID" value="XDT73739.1"/>
    <property type="molecule type" value="Genomic_DNA"/>
</dbReference>
<evidence type="ECO:0000313" key="16">
    <source>
        <dbReference type="EMBL" id="XDT73739.1"/>
    </source>
</evidence>
<keyword evidence="6" id="KW-0997">Cell inner membrane</keyword>
<evidence type="ECO:0000259" key="14">
    <source>
        <dbReference type="Pfam" id="PF01618"/>
    </source>
</evidence>
<gene>
    <name evidence="16" type="primary">motA</name>
    <name evidence="16" type="ORF">AAIA72_07165</name>
</gene>
<dbReference type="NCBIfam" id="TIGR03818">
    <property type="entry name" value="MotA1"/>
    <property type="match status" value="1"/>
</dbReference>
<evidence type="ECO:0000256" key="3">
    <source>
        <dbReference type="ARBA" id="ARBA00022448"/>
    </source>
</evidence>
<organism evidence="16">
    <name type="scientific">Thermohahella caldifontis</name>
    <dbReference type="NCBI Taxonomy" id="3142973"/>
    <lineage>
        <taxon>Bacteria</taxon>
        <taxon>Pseudomonadati</taxon>
        <taxon>Pseudomonadota</taxon>
        <taxon>Gammaproteobacteria</taxon>
        <taxon>Oceanospirillales</taxon>
        <taxon>Hahellaceae</taxon>
        <taxon>Thermohahella</taxon>
    </lineage>
</organism>
<reference evidence="16" key="1">
    <citation type="submission" date="2024-05" db="EMBL/GenBank/DDBJ databases">
        <title>Genome sequencing of novel strain.</title>
        <authorList>
            <person name="Ganbat D."/>
            <person name="Ganbat S."/>
            <person name="Lee S.-J."/>
        </authorList>
    </citation>
    <scope>NUCLEOTIDE SEQUENCE</scope>
    <source>
        <strain evidence="16">SMD15-11</strain>
    </source>
</reference>
<evidence type="ECO:0000256" key="2">
    <source>
        <dbReference type="ARBA" id="ARBA00008038"/>
    </source>
</evidence>
<comment type="subcellular location">
    <subcellularLocation>
        <location evidence="1">Cell inner membrane</location>
        <topology evidence="1">Multi-pass membrane protein</topology>
    </subcellularLocation>
</comment>
<feature type="domain" description="MotA/TolQ/ExbB proton channel" evidence="14">
    <location>
        <begin position="135"/>
        <end position="239"/>
    </location>
</feature>
<feature type="transmembrane region" description="Helical" evidence="13">
    <location>
        <begin position="174"/>
        <end position="192"/>
    </location>
</feature>
<evidence type="ECO:0000256" key="1">
    <source>
        <dbReference type="ARBA" id="ARBA00004429"/>
    </source>
</evidence>
<dbReference type="Pfam" id="PF20560">
    <property type="entry name" value="MotA_N"/>
    <property type="match status" value="1"/>
</dbReference>
<dbReference type="InterPro" id="IPR000540">
    <property type="entry name" value="Flag_MotA_CS"/>
</dbReference>
<keyword evidence="16" id="KW-0969">Cilium</keyword>
<dbReference type="PANTHER" id="PTHR30433">
    <property type="entry name" value="CHEMOTAXIS PROTEIN MOTA"/>
    <property type="match status" value="1"/>
</dbReference>
<feature type="transmembrane region" description="Helical" evidence="13">
    <location>
        <begin position="198"/>
        <end position="220"/>
    </location>
</feature>
<dbReference type="PANTHER" id="PTHR30433:SF4">
    <property type="entry name" value="MOTILITY PROTEIN A"/>
    <property type="match status" value="1"/>
</dbReference>
<keyword evidence="3" id="KW-0813">Transport</keyword>
<evidence type="ECO:0000256" key="8">
    <source>
        <dbReference type="ARBA" id="ARBA00022779"/>
    </source>
</evidence>
<dbReference type="GO" id="GO:0005886">
    <property type="term" value="C:plasma membrane"/>
    <property type="evidence" value="ECO:0007669"/>
    <property type="project" value="UniProtKB-SubCell"/>
</dbReference>
<accession>A0AB39UZR0</accession>
<keyword evidence="16" id="KW-0966">Cell projection</keyword>